<feature type="region of interest" description="Disordered" evidence="6">
    <location>
        <begin position="1"/>
        <end position="26"/>
    </location>
</feature>
<keyword evidence="4" id="KW-0274">FAD</keyword>
<dbReference type="InterPro" id="IPR016167">
    <property type="entry name" value="FAD-bd_PCMH_sub1"/>
</dbReference>
<dbReference type="Pfam" id="PF01565">
    <property type="entry name" value="FAD_binding_4"/>
    <property type="match status" value="1"/>
</dbReference>
<evidence type="ECO:0000313" key="9">
    <source>
        <dbReference type="Proteomes" id="UP000830158"/>
    </source>
</evidence>
<reference evidence="8" key="1">
    <citation type="submission" date="2022-01" db="EMBL/GenBank/DDBJ databases">
        <title>PSI-footprinting approach for the identification of protein synthesis inhibitor producers.</title>
        <authorList>
            <person name="Handel F."/>
            <person name="Kulik A."/>
            <person name="Wex K.W."/>
            <person name="Berscheid A."/>
            <person name="Saur J.S."/>
            <person name="Winkler A."/>
            <person name="Wibberg D."/>
            <person name="Kalinowski J."/>
            <person name="Broetz-Oesterhelt H."/>
            <person name="Mast Y."/>
        </authorList>
    </citation>
    <scope>NUCLEOTIDE SEQUENCE</scope>
    <source>
        <strain evidence="8">KNN 49.3e</strain>
    </source>
</reference>
<dbReference type="Gene3D" id="3.30.43.10">
    <property type="entry name" value="Uridine Diphospho-n-acetylenolpyruvylglucosamine Reductase, domain 2"/>
    <property type="match status" value="1"/>
</dbReference>
<evidence type="ECO:0000256" key="4">
    <source>
        <dbReference type="ARBA" id="ARBA00022827"/>
    </source>
</evidence>
<organism evidence="8 9">
    <name type="scientific">Amycolatopsis thermalba</name>
    <dbReference type="NCBI Taxonomy" id="944492"/>
    <lineage>
        <taxon>Bacteria</taxon>
        <taxon>Bacillati</taxon>
        <taxon>Actinomycetota</taxon>
        <taxon>Actinomycetes</taxon>
        <taxon>Pseudonocardiales</taxon>
        <taxon>Pseudonocardiaceae</taxon>
        <taxon>Amycolatopsis</taxon>
    </lineage>
</organism>
<sequence length="474" mass="50885">MTHTAIGWDPGGREWTTRPSGAAVPAPPLAGDLLVDDAAREAASRDLGRLVTRRPSAVLRPAEVDDIAKMVRLCHDHAIPVAAQGTRHQTNGQALAPDGLVIDMTSLNTIHRADGDRADSDAGVLWSDLAATLAGSGLRFAGGLTGYVPLSVGGTLSAGGISPNFEAGAQIDFVERIQVVTGRGEVVWASEAENRKLFAAALGGLGQAGIITRAELVVAPMPAWVHSWVLPHPGIDGAFAAMRALISGGLATEVYCMIVPPGPTFLVHAAWYEYADGAPPPDVPGRLGWAGPVQHEVSGYLDHVLKYSAIIDQWRQAGWDERRKPWFDVFLPGSRVREFVGATLDRMTPLDWSAPHGEGFVLLFPHRASAFRRPRLRLPRPEPDGLVWLFDVLNAAEHDADAGYAEAMLVRNREWIADATAAGGVVYPIGTHGFTAADWQRHYGDDWEDVVRAKRLFDPALILAPGQGITAAVR</sequence>
<dbReference type="PANTHER" id="PTHR13878:SF53">
    <property type="entry name" value="CYTOKININ DEHYDROGENASE 6"/>
    <property type="match status" value="1"/>
</dbReference>
<evidence type="ECO:0000256" key="5">
    <source>
        <dbReference type="ARBA" id="ARBA00023002"/>
    </source>
</evidence>
<accession>A0ABY4P3F2</accession>
<dbReference type="InterPro" id="IPR016166">
    <property type="entry name" value="FAD-bd_PCMH"/>
</dbReference>
<evidence type="ECO:0000256" key="3">
    <source>
        <dbReference type="ARBA" id="ARBA00022630"/>
    </source>
</evidence>
<dbReference type="Pfam" id="PF09265">
    <property type="entry name" value="Cytokin-bind"/>
    <property type="match status" value="1"/>
</dbReference>
<evidence type="ECO:0000313" key="8">
    <source>
        <dbReference type="EMBL" id="UQS26880.1"/>
    </source>
</evidence>
<proteinExistence type="inferred from homology"/>
<comment type="cofactor">
    <cofactor evidence="1">
        <name>FAD</name>
        <dbReference type="ChEBI" id="CHEBI:57692"/>
    </cofactor>
</comment>
<dbReference type="Gene3D" id="3.40.462.10">
    <property type="entry name" value="FAD-linked oxidases, C-terminal domain"/>
    <property type="match status" value="1"/>
</dbReference>
<protein>
    <submittedName>
        <fullName evidence="8">FAD-binding protein</fullName>
    </submittedName>
</protein>
<dbReference type="RefSeq" id="WP_249467054.1">
    <property type="nucleotide sequence ID" value="NZ_CP091196.1"/>
</dbReference>
<dbReference type="SUPFAM" id="SSF56176">
    <property type="entry name" value="FAD-binding/transporter-associated domain-like"/>
    <property type="match status" value="1"/>
</dbReference>
<dbReference type="PROSITE" id="PS51387">
    <property type="entry name" value="FAD_PCMH"/>
    <property type="match status" value="1"/>
</dbReference>
<dbReference type="EMBL" id="CP091196">
    <property type="protein sequence ID" value="UQS26880.1"/>
    <property type="molecule type" value="Genomic_DNA"/>
</dbReference>
<gene>
    <name evidence="8" type="ORF">L1857_30815</name>
</gene>
<evidence type="ECO:0000256" key="6">
    <source>
        <dbReference type="SAM" id="MobiDB-lite"/>
    </source>
</evidence>
<dbReference type="SUPFAM" id="SSF55103">
    <property type="entry name" value="FAD-linked oxidases, C-terminal domain"/>
    <property type="match status" value="1"/>
</dbReference>
<comment type="similarity">
    <text evidence="2">Belongs to the oxygen-dependent FAD-linked oxidoreductase family.</text>
</comment>
<evidence type="ECO:0000259" key="7">
    <source>
        <dbReference type="PROSITE" id="PS51387"/>
    </source>
</evidence>
<dbReference type="InterPro" id="IPR036318">
    <property type="entry name" value="FAD-bd_PCMH-like_sf"/>
</dbReference>
<dbReference type="InterPro" id="IPR016170">
    <property type="entry name" value="Cytok_DH_C_sf"/>
</dbReference>
<keyword evidence="9" id="KW-1185">Reference proteome</keyword>
<name>A0ABY4P3F2_9PSEU</name>
<dbReference type="InterPro" id="IPR016164">
    <property type="entry name" value="FAD-linked_Oxase-like_C"/>
</dbReference>
<feature type="domain" description="FAD-binding PCMH-type" evidence="7">
    <location>
        <begin position="51"/>
        <end position="221"/>
    </location>
</feature>
<dbReference type="InterPro" id="IPR015345">
    <property type="entry name" value="Cytokinin_DH_FAD/cytokin-bd"/>
</dbReference>
<dbReference type="InterPro" id="IPR006094">
    <property type="entry name" value="Oxid_FAD_bind_N"/>
</dbReference>
<dbReference type="Proteomes" id="UP000830158">
    <property type="component" value="Chromosome"/>
</dbReference>
<dbReference type="Gene3D" id="3.30.465.10">
    <property type="match status" value="1"/>
</dbReference>
<evidence type="ECO:0000256" key="1">
    <source>
        <dbReference type="ARBA" id="ARBA00001974"/>
    </source>
</evidence>
<dbReference type="InterPro" id="IPR050432">
    <property type="entry name" value="FAD-linked_Oxidoreductases_BP"/>
</dbReference>
<evidence type="ECO:0000256" key="2">
    <source>
        <dbReference type="ARBA" id="ARBA00005466"/>
    </source>
</evidence>
<keyword evidence="3" id="KW-0285">Flavoprotein</keyword>
<keyword evidence="5" id="KW-0560">Oxidoreductase</keyword>
<dbReference type="PANTHER" id="PTHR13878">
    <property type="entry name" value="GULONOLACTONE OXIDASE"/>
    <property type="match status" value="1"/>
</dbReference>
<dbReference type="InterPro" id="IPR016169">
    <property type="entry name" value="FAD-bd_PCMH_sub2"/>
</dbReference>